<feature type="coiled-coil region" evidence="19">
    <location>
        <begin position="550"/>
        <end position="577"/>
    </location>
</feature>
<dbReference type="RefSeq" id="WP_139656220.1">
    <property type="nucleotide sequence ID" value="NZ_CAWOQH010000151.1"/>
</dbReference>
<keyword evidence="7 18" id="KW-0235">DNA replication</keyword>
<evidence type="ECO:0000313" key="25">
    <source>
        <dbReference type="Proteomes" id="UP000307592"/>
    </source>
</evidence>
<evidence type="ECO:0000256" key="7">
    <source>
        <dbReference type="ARBA" id="ARBA00022705"/>
    </source>
</evidence>
<dbReference type="InterPro" id="IPR018320">
    <property type="entry name" value="DNA_polymerase_1"/>
</dbReference>
<evidence type="ECO:0000256" key="8">
    <source>
        <dbReference type="ARBA" id="ARBA00022722"/>
    </source>
</evidence>
<dbReference type="GO" id="GO:0006302">
    <property type="term" value="P:double-strand break repair"/>
    <property type="evidence" value="ECO:0007669"/>
    <property type="project" value="TreeGrafter"/>
</dbReference>
<evidence type="ECO:0000256" key="2">
    <source>
        <dbReference type="ARBA" id="ARBA00011541"/>
    </source>
</evidence>
<evidence type="ECO:0000256" key="3">
    <source>
        <dbReference type="ARBA" id="ARBA00012417"/>
    </source>
</evidence>
<sequence length="929" mass="103337">MAQIADNPLILVDGSSYLYRAYHAFPPLTNSAGEPTGAMYGVLNMLRSLVMQYKPSHVAVVFDAKGKTFRDELFAEYKSHRPPMPDDLRTQIEPLHQMVEAMGLPLLVVPGVEADDVIGTLALQAEKEGRAVLISTGDKDMAQLVTPNITLINTMNNTILGPEEVVEKYGVPPDLIIDFLALMGDSSDNIPGVPGVGEKTALGLLQGIGGMDDIFANLDKIAGLSFRGAKTLADKIVQHKDVAYLSYKLATIKTDVELDKTCVALSVKEPDTEKLHQLFSRYEFKRWLNDVANGDWLAEKGKKPVSTGNDESSPTADKSVAATLSSDNYQTILDQKSFDEWIEKLKKSPVFAFDTETDSLDTLTANLVGMSFAISAGDAAYLPLGHDYLGAPEQLDREVVLAALKPLLEDSNLLKIGQNIKFDRGVLARYGIELQGIAYDTMLESYVLNSVAGMGRHDMDSLSERHLNHKTTTFEEIAGKGKNQLTFNQVPVEQAAMYAAEDADVTLLLHQVMWPQLEKAPTLEKVFLKTEMPLVMVLSRMERTGVLIDANILAEHSKEITARLDELEKEAHELAGEVFNLASPKQLQTILFEKLQLPVVKKTPNGAPSTNEEVLEELADTHALPKVILEHRGLAKLKSTYTDKLPQMVHPLTKRVHTSYHQAVTATGRLSSRDPNLQNIPVRNEEGRRIRQAFVAPEDYRIMAADYSQIELRIMAHLSQDQGLLKAFAEGQDIHRATAAEVFGLPLEQVTSEQRRSAKAINFGLIYGMSAFGLSRQLGIPRGEAQRYMDLYFERYPGVLAYMERTRKQAEEQAYVETLDGRRLYLPDIKSRNAMRRKAAEREAINAPMQGTAADIIKKAMIAVDDWIISEAPKVCMIMQVHDELVFEVHESQLEYAEQKIRELMEKSMVLDVPLKVDVGIGDNWDQAH</sequence>
<feature type="domain" description="5'-3' exonuclease" evidence="22">
    <location>
        <begin position="7"/>
        <end position="268"/>
    </location>
</feature>
<evidence type="ECO:0000256" key="19">
    <source>
        <dbReference type="SAM" id="Coils"/>
    </source>
</evidence>
<feature type="region of interest" description="Disordered" evidence="20">
    <location>
        <begin position="299"/>
        <end position="318"/>
    </location>
</feature>
<comment type="function">
    <text evidence="16">In addition to polymerase activity, this DNA polymerase exhibits 3'-5' and 5'-3' exonuclease activity. It is able to utilize nicked circular duplex DNA as a template and can unwind the parental DNA strand from its template.</text>
</comment>
<dbReference type="InterPro" id="IPR019760">
    <property type="entry name" value="DNA-dir_DNA_pol_A_CS"/>
</dbReference>
<comment type="subunit">
    <text evidence="2">Single-chain monomer with multiple functions.</text>
</comment>
<accession>A0A5C4RG79</accession>
<dbReference type="CDD" id="cd08637">
    <property type="entry name" value="DNA_pol_A_pol_I_C"/>
    <property type="match status" value="1"/>
</dbReference>
<dbReference type="SUPFAM" id="SSF47807">
    <property type="entry name" value="5' to 3' exonuclease, C-terminal subdomain"/>
    <property type="match status" value="1"/>
</dbReference>
<evidence type="ECO:0000259" key="23">
    <source>
        <dbReference type="SMART" id="SM00482"/>
    </source>
</evidence>
<dbReference type="CDD" id="cd09898">
    <property type="entry name" value="H3TH_53EXO"/>
    <property type="match status" value="1"/>
</dbReference>
<dbReference type="Pfam" id="PF01367">
    <property type="entry name" value="5_3_exonuc"/>
    <property type="match status" value="1"/>
</dbReference>
<dbReference type="Gene3D" id="3.30.420.10">
    <property type="entry name" value="Ribonuclease H-like superfamily/Ribonuclease H"/>
    <property type="match status" value="1"/>
</dbReference>
<dbReference type="GO" id="GO:0006261">
    <property type="term" value="P:DNA-templated DNA replication"/>
    <property type="evidence" value="ECO:0007669"/>
    <property type="project" value="UniProtKB-UniRule"/>
</dbReference>
<keyword evidence="19" id="KW-0175">Coiled coil</keyword>
<gene>
    <name evidence="18 24" type="primary">polA</name>
    <name evidence="24" type="ORF">EP164_14595</name>
</gene>
<evidence type="ECO:0000256" key="15">
    <source>
        <dbReference type="ARBA" id="ARBA00049244"/>
    </source>
</evidence>
<dbReference type="Pfam" id="PF00476">
    <property type="entry name" value="DNA_pol_A"/>
    <property type="match status" value="1"/>
</dbReference>
<dbReference type="Proteomes" id="UP000307592">
    <property type="component" value="Unassembled WGS sequence"/>
</dbReference>
<dbReference type="SMART" id="SM00474">
    <property type="entry name" value="35EXOc"/>
    <property type="match status" value="1"/>
</dbReference>
<dbReference type="Gene3D" id="1.20.1060.10">
    <property type="entry name" value="Taq DNA Polymerase, Chain T, domain 4"/>
    <property type="match status" value="1"/>
</dbReference>
<dbReference type="SMART" id="SM00475">
    <property type="entry name" value="53EXOc"/>
    <property type="match status" value="1"/>
</dbReference>
<dbReference type="PANTHER" id="PTHR10133">
    <property type="entry name" value="DNA POLYMERASE I"/>
    <property type="match status" value="1"/>
</dbReference>
<dbReference type="Pfam" id="PF01612">
    <property type="entry name" value="DNA_pol_A_exo1"/>
    <property type="match status" value="1"/>
</dbReference>
<feature type="domain" description="3'-5' exonuclease" evidence="21">
    <location>
        <begin position="329"/>
        <end position="518"/>
    </location>
</feature>
<keyword evidence="9 18" id="KW-0227">DNA damage</keyword>
<evidence type="ECO:0000259" key="22">
    <source>
        <dbReference type="SMART" id="SM00475"/>
    </source>
</evidence>
<keyword evidence="5 18" id="KW-0808">Transferase</keyword>
<evidence type="ECO:0000256" key="16">
    <source>
        <dbReference type="ARBA" id="ARBA00060162"/>
    </source>
</evidence>
<dbReference type="EC" id="2.7.7.7" evidence="3 17"/>
<keyword evidence="11 18" id="KW-0269">Exonuclease</keyword>
<dbReference type="PRINTS" id="PR00868">
    <property type="entry name" value="DNAPOLI"/>
</dbReference>
<dbReference type="GO" id="GO:0008409">
    <property type="term" value="F:5'-3' exonuclease activity"/>
    <property type="evidence" value="ECO:0007669"/>
    <property type="project" value="UniProtKB-UniRule"/>
</dbReference>
<dbReference type="FunFam" id="1.10.150.20:FF:000003">
    <property type="entry name" value="DNA polymerase I"/>
    <property type="match status" value="1"/>
</dbReference>
<comment type="catalytic activity">
    <reaction evidence="15 18">
        <text>DNA(n) + a 2'-deoxyribonucleoside 5'-triphosphate = DNA(n+1) + diphosphate</text>
        <dbReference type="Rhea" id="RHEA:22508"/>
        <dbReference type="Rhea" id="RHEA-COMP:17339"/>
        <dbReference type="Rhea" id="RHEA-COMP:17340"/>
        <dbReference type="ChEBI" id="CHEBI:33019"/>
        <dbReference type="ChEBI" id="CHEBI:61560"/>
        <dbReference type="ChEBI" id="CHEBI:173112"/>
        <dbReference type="EC" id="2.7.7.7"/>
    </reaction>
</comment>
<dbReference type="Gene3D" id="3.40.50.1010">
    <property type="entry name" value="5'-nuclease"/>
    <property type="match status" value="1"/>
</dbReference>
<dbReference type="PROSITE" id="PS00447">
    <property type="entry name" value="DNA_POLYMERASE_A"/>
    <property type="match status" value="1"/>
</dbReference>
<evidence type="ECO:0000313" key="24">
    <source>
        <dbReference type="EMBL" id="TNH42865.1"/>
    </source>
</evidence>
<dbReference type="PANTHER" id="PTHR10133:SF27">
    <property type="entry name" value="DNA POLYMERASE NU"/>
    <property type="match status" value="1"/>
</dbReference>
<evidence type="ECO:0000256" key="9">
    <source>
        <dbReference type="ARBA" id="ARBA00022763"/>
    </source>
</evidence>
<evidence type="ECO:0000256" key="12">
    <source>
        <dbReference type="ARBA" id="ARBA00022932"/>
    </source>
</evidence>
<dbReference type="NCBIfam" id="NF004397">
    <property type="entry name" value="PRK05755.1"/>
    <property type="match status" value="1"/>
</dbReference>
<reference evidence="24 25" key="1">
    <citation type="submission" date="2019-01" db="EMBL/GenBank/DDBJ databases">
        <title>Draft genome assembly of Photorhabdus luminescens subsp. sonorensis Caborca.</title>
        <authorList>
            <person name="Duong D.A."/>
            <person name="Espinosa-Artiles P."/>
            <person name="Orozco R.A."/>
            <person name="Molnar I."/>
            <person name="Stock P."/>
        </authorList>
    </citation>
    <scope>NUCLEOTIDE SEQUENCE [LARGE SCALE GENOMIC DNA]</scope>
    <source>
        <strain evidence="24 25">Caborca</strain>
    </source>
</reference>
<comment type="similarity">
    <text evidence="1 18">Belongs to the DNA polymerase type-A family.</text>
</comment>
<dbReference type="SUPFAM" id="SSF88723">
    <property type="entry name" value="PIN domain-like"/>
    <property type="match status" value="1"/>
</dbReference>
<dbReference type="InterPro" id="IPR001098">
    <property type="entry name" value="DNA-dir_DNA_pol_A_palm_dom"/>
</dbReference>
<dbReference type="InterPro" id="IPR020046">
    <property type="entry name" value="5-3_exonucl_a-hlix_arch_N"/>
</dbReference>
<dbReference type="NCBIfam" id="TIGR00593">
    <property type="entry name" value="pola"/>
    <property type="match status" value="1"/>
</dbReference>
<keyword evidence="10 18" id="KW-0378">Hydrolase</keyword>
<dbReference type="SMART" id="SM00279">
    <property type="entry name" value="HhH2"/>
    <property type="match status" value="1"/>
</dbReference>
<dbReference type="InterPro" id="IPR002421">
    <property type="entry name" value="5-3_exonuclease"/>
</dbReference>
<dbReference type="FunFam" id="1.10.150.20:FF:000002">
    <property type="entry name" value="DNA polymerase I"/>
    <property type="match status" value="1"/>
</dbReference>
<dbReference type="GO" id="GO:0003677">
    <property type="term" value="F:DNA binding"/>
    <property type="evidence" value="ECO:0007669"/>
    <property type="project" value="UniProtKB-UniRule"/>
</dbReference>
<evidence type="ECO:0000259" key="21">
    <source>
        <dbReference type="SMART" id="SM00474"/>
    </source>
</evidence>
<dbReference type="EMBL" id="SBIJ01000026">
    <property type="protein sequence ID" value="TNH42865.1"/>
    <property type="molecule type" value="Genomic_DNA"/>
</dbReference>
<feature type="compositionally biased region" description="Polar residues" evidence="20">
    <location>
        <begin position="306"/>
        <end position="318"/>
    </location>
</feature>
<evidence type="ECO:0000256" key="17">
    <source>
        <dbReference type="NCBIfam" id="TIGR00593"/>
    </source>
</evidence>
<dbReference type="FunFam" id="3.40.50.1010:FF:000001">
    <property type="entry name" value="DNA polymerase I"/>
    <property type="match status" value="1"/>
</dbReference>
<evidence type="ECO:0000256" key="4">
    <source>
        <dbReference type="ARBA" id="ARBA00020311"/>
    </source>
</evidence>
<proteinExistence type="inferred from homology"/>
<evidence type="ECO:0000256" key="10">
    <source>
        <dbReference type="ARBA" id="ARBA00022801"/>
    </source>
</evidence>
<dbReference type="AlphaFoldDB" id="A0A5C4RG79"/>
<feature type="domain" description="DNA-directed DNA polymerase family A palm" evidence="23">
    <location>
        <begin position="687"/>
        <end position="893"/>
    </location>
</feature>
<dbReference type="Gene3D" id="1.10.150.20">
    <property type="entry name" value="5' to 3' exonuclease, C-terminal subdomain"/>
    <property type="match status" value="2"/>
</dbReference>
<evidence type="ECO:0000256" key="11">
    <source>
        <dbReference type="ARBA" id="ARBA00022839"/>
    </source>
</evidence>
<evidence type="ECO:0000256" key="18">
    <source>
        <dbReference type="RuleBase" id="RU004460"/>
    </source>
</evidence>
<dbReference type="InterPro" id="IPR029060">
    <property type="entry name" value="PIN-like_dom_sf"/>
</dbReference>
<dbReference type="CDD" id="cd09859">
    <property type="entry name" value="PIN_53EXO"/>
    <property type="match status" value="1"/>
</dbReference>
<dbReference type="InterPro" id="IPR008918">
    <property type="entry name" value="HhH2"/>
</dbReference>
<dbReference type="SUPFAM" id="SSF56672">
    <property type="entry name" value="DNA/RNA polymerases"/>
    <property type="match status" value="1"/>
</dbReference>
<comment type="caution">
    <text evidence="24">The sequence shown here is derived from an EMBL/GenBank/DDBJ whole genome shotgun (WGS) entry which is preliminary data.</text>
</comment>
<dbReference type="InterPro" id="IPR043502">
    <property type="entry name" value="DNA/RNA_pol_sf"/>
</dbReference>
<dbReference type="GO" id="GO:0008408">
    <property type="term" value="F:3'-5' exonuclease activity"/>
    <property type="evidence" value="ECO:0007669"/>
    <property type="project" value="UniProtKB-UniRule"/>
</dbReference>
<dbReference type="Gene3D" id="3.30.70.370">
    <property type="match status" value="1"/>
</dbReference>
<evidence type="ECO:0000256" key="5">
    <source>
        <dbReference type="ARBA" id="ARBA00022679"/>
    </source>
</evidence>
<evidence type="ECO:0000256" key="1">
    <source>
        <dbReference type="ARBA" id="ARBA00007705"/>
    </source>
</evidence>
<keyword evidence="6 18" id="KW-0548">Nucleotidyltransferase</keyword>
<dbReference type="Pfam" id="PF02739">
    <property type="entry name" value="5_3_exonuc_N"/>
    <property type="match status" value="1"/>
</dbReference>
<dbReference type="FunFam" id="1.20.1060.10:FF:000001">
    <property type="entry name" value="DNA polymerase I"/>
    <property type="match status" value="1"/>
</dbReference>
<dbReference type="SUPFAM" id="SSF53098">
    <property type="entry name" value="Ribonuclease H-like"/>
    <property type="match status" value="1"/>
</dbReference>
<name>A0A5C4RG79_PHOLU</name>
<keyword evidence="14 18" id="KW-0234">DNA repair</keyword>
<dbReference type="CDD" id="cd06139">
    <property type="entry name" value="DNA_polA_I_Ecoli_like_exo"/>
    <property type="match status" value="1"/>
</dbReference>
<dbReference type="InterPro" id="IPR002298">
    <property type="entry name" value="DNA_polymerase_A"/>
</dbReference>
<dbReference type="InterPro" id="IPR002562">
    <property type="entry name" value="3'-5'_exonuclease_dom"/>
</dbReference>
<dbReference type="InterPro" id="IPR036279">
    <property type="entry name" value="5-3_exonuclease_C_sf"/>
</dbReference>
<evidence type="ECO:0000256" key="13">
    <source>
        <dbReference type="ARBA" id="ARBA00023125"/>
    </source>
</evidence>
<organism evidence="24 25">
    <name type="scientific">Photorhabdus luminescens subsp. sonorensis</name>
    <dbReference type="NCBI Taxonomy" id="1173677"/>
    <lineage>
        <taxon>Bacteria</taxon>
        <taxon>Pseudomonadati</taxon>
        <taxon>Pseudomonadota</taxon>
        <taxon>Gammaproteobacteria</taxon>
        <taxon>Enterobacterales</taxon>
        <taxon>Morganellaceae</taxon>
        <taxon>Photorhabdus</taxon>
    </lineage>
</organism>
<keyword evidence="12 18" id="KW-0239">DNA-directed DNA polymerase</keyword>
<evidence type="ECO:0000256" key="6">
    <source>
        <dbReference type="ARBA" id="ARBA00022695"/>
    </source>
</evidence>
<keyword evidence="8" id="KW-0540">Nuclease</keyword>
<keyword evidence="13 18" id="KW-0238">DNA-binding</keyword>
<dbReference type="FunFam" id="3.30.420.10:FF:000026">
    <property type="entry name" value="DNA polymerase I"/>
    <property type="match status" value="1"/>
</dbReference>
<dbReference type="InterPro" id="IPR020045">
    <property type="entry name" value="DNA_polI_H3TH"/>
</dbReference>
<dbReference type="SMART" id="SM00482">
    <property type="entry name" value="POLAc"/>
    <property type="match status" value="1"/>
</dbReference>
<dbReference type="InterPro" id="IPR012337">
    <property type="entry name" value="RNaseH-like_sf"/>
</dbReference>
<protein>
    <recommendedName>
        <fullName evidence="4 17">DNA polymerase I</fullName>
        <ecNumber evidence="3 17">2.7.7.7</ecNumber>
    </recommendedName>
</protein>
<dbReference type="GO" id="GO:0003887">
    <property type="term" value="F:DNA-directed DNA polymerase activity"/>
    <property type="evidence" value="ECO:0007669"/>
    <property type="project" value="UniProtKB-UniRule"/>
</dbReference>
<dbReference type="InterPro" id="IPR036397">
    <property type="entry name" value="RNaseH_sf"/>
</dbReference>
<evidence type="ECO:0000256" key="20">
    <source>
        <dbReference type="SAM" id="MobiDB-lite"/>
    </source>
</evidence>
<evidence type="ECO:0000256" key="14">
    <source>
        <dbReference type="ARBA" id="ARBA00023204"/>
    </source>
</evidence>